<keyword evidence="3 7" id="KW-0547">Nucleotide-binding</keyword>
<comment type="pathway">
    <text evidence="7">Metabolic intermediate biosynthesis; chorismate biosynthesis; chorismate from D-erythrose 4-phosphate and phosphoenolpyruvate: step 5/7.</text>
</comment>
<keyword evidence="2 7" id="KW-0808">Transferase</keyword>
<dbReference type="GO" id="GO:0005524">
    <property type="term" value="F:ATP binding"/>
    <property type="evidence" value="ECO:0007669"/>
    <property type="project" value="UniProtKB-UniRule"/>
</dbReference>
<dbReference type="RefSeq" id="WP_108179081.1">
    <property type="nucleotide sequence ID" value="NZ_PZZL01000010.1"/>
</dbReference>
<dbReference type="InterPro" id="IPR027417">
    <property type="entry name" value="P-loop_NTPase"/>
</dbReference>
<evidence type="ECO:0000256" key="4">
    <source>
        <dbReference type="ARBA" id="ARBA00022777"/>
    </source>
</evidence>
<dbReference type="PANTHER" id="PTHR21087">
    <property type="entry name" value="SHIKIMATE KINASE"/>
    <property type="match status" value="1"/>
</dbReference>
<dbReference type="InterPro" id="IPR000623">
    <property type="entry name" value="Shikimate_kinase/TSH1"/>
</dbReference>
<dbReference type="NCBIfam" id="NF010552">
    <property type="entry name" value="PRK13946.1"/>
    <property type="match status" value="1"/>
</dbReference>
<evidence type="ECO:0000256" key="2">
    <source>
        <dbReference type="ARBA" id="ARBA00022679"/>
    </source>
</evidence>
<feature type="binding site" evidence="7">
    <location>
        <position position="102"/>
    </location>
    <ligand>
        <name>substrate</name>
    </ligand>
</feature>
<dbReference type="HAMAP" id="MF_00109">
    <property type="entry name" value="Shikimate_kinase"/>
    <property type="match status" value="1"/>
</dbReference>
<comment type="cofactor">
    <cofactor evidence="7">
        <name>Mg(2+)</name>
        <dbReference type="ChEBI" id="CHEBI:18420"/>
    </cofactor>
    <text evidence="7">Binds 1 Mg(2+) ion per subunit.</text>
</comment>
<dbReference type="GO" id="GO:0004765">
    <property type="term" value="F:shikimate kinase activity"/>
    <property type="evidence" value="ECO:0007669"/>
    <property type="project" value="UniProtKB-UniRule"/>
</dbReference>
<protein>
    <recommendedName>
        <fullName evidence="7">Shikimate kinase</fullName>
        <shortName evidence="7">SK</shortName>
        <ecNumber evidence="7">2.7.1.71</ecNumber>
    </recommendedName>
</protein>
<evidence type="ECO:0000256" key="5">
    <source>
        <dbReference type="ARBA" id="ARBA00022840"/>
    </source>
</evidence>
<feature type="binding site" evidence="7">
    <location>
        <position position="140"/>
    </location>
    <ligand>
        <name>ATP</name>
        <dbReference type="ChEBI" id="CHEBI:30616"/>
    </ligand>
</feature>
<dbReference type="GO" id="GO:0005829">
    <property type="term" value="C:cytosol"/>
    <property type="evidence" value="ECO:0007669"/>
    <property type="project" value="TreeGrafter"/>
</dbReference>
<feature type="binding site" evidence="7">
    <location>
        <position position="38"/>
    </location>
    <ligand>
        <name>Mg(2+)</name>
        <dbReference type="ChEBI" id="CHEBI:18420"/>
    </ligand>
</feature>
<feature type="binding site" evidence="7">
    <location>
        <position position="56"/>
    </location>
    <ligand>
        <name>substrate</name>
    </ligand>
</feature>
<dbReference type="GO" id="GO:0009073">
    <property type="term" value="P:aromatic amino acid family biosynthetic process"/>
    <property type="evidence" value="ECO:0007669"/>
    <property type="project" value="UniProtKB-KW"/>
</dbReference>
<comment type="subcellular location">
    <subcellularLocation>
        <location evidence="7">Cytoplasm</location>
    </subcellularLocation>
</comment>
<dbReference type="PANTHER" id="PTHR21087:SF16">
    <property type="entry name" value="SHIKIMATE KINASE 1, CHLOROPLASTIC"/>
    <property type="match status" value="1"/>
</dbReference>
<keyword evidence="7" id="KW-0963">Cytoplasm</keyword>
<feature type="binding site" evidence="7">
    <location>
        <position position="159"/>
    </location>
    <ligand>
        <name>substrate</name>
    </ligand>
</feature>
<dbReference type="CDD" id="cd00464">
    <property type="entry name" value="SK"/>
    <property type="match status" value="1"/>
</dbReference>
<evidence type="ECO:0000313" key="8">
    <source>
        <dbReference type="EMBL" id="PTM51394.1"/>
    </source>
</evidence>
<dbReference type="Proteomes" id="UP000241808">
    <property type="component" value="Unassembled WGS sequence"/>
</dbReference>
<keyword evidence="5 7" id="KW-0067">ATP-binding</keyword>
<dbReference type="SUPFAM" id="SSF52540">
    <property type="entry name" value="P-loop containing nucleoside triphosphate hydrolases"/>
    <property type="match status" value="1"/>
</dbReference>
<feature type="binding site" evidence="7">
    <location>
        <position position="80"/>
    </location>
    <ligand>
        <name>substrate</name>
    </ligand>
</feature>
<keyword evidence="4 7" id="KW-0418">Kinase</keyword>
<comment type="similarity">
    <text evidence="7">Belongs to the shikimate kinase family.</text>
</comment>
<keyword evidence="7" id="KW-0460">Magnesium</keyword>
<keyword evidence="1 7" id="KW-0028">Amino-acid biosynthesis</keyword>
<comment type="subunit">
    <text evidence="7">Monomer.</text>
</comment>
<keyword evidence="7" id="KW-0479">Metal-binding</keyword>
<name>A0A2T4YXZ9_9HYPH</name>
<dbReference type="OrthoDB" id="9800332at2"/>
<dbReference type="PRINTS" id="PR01100">
    <property type="entry name" value="SHIKIMTKNASE"/>
</dbReference>
<dbReference type="Gene3D" id="3.40.50.300">
    <property type="entry name" value="P-loop containing nucleotide triphosphate hydrolases"/>
    <property type="match status" value="1"/>
</dbReference>
<dbReference type="EMBL" id="PZZL01000010">
    <property type="protein sequence ID" value="PTM51394.1"/>
    <property type="molecule type" value="Genomic_DNA"/>
</dbReference>
<dbReference type="Pfam" id="PF01202">
    <property type="entry name" value="SKI"/>
    <property type="match status" value="1"/>
</dbReference>
<reference evidence="8 9" key="1">
    <citation type="submission" date="2018-04" db="EMBL/GenBank/DDBJ databases">
        <title>Genomic Encyclopedia of Archaeal and Bacterial Type Strains, Phase II (KMG-II): from individual species to whole genera.</title>
        <authorList>
            <person name="Goeker M."/>
        </authorList>
    </citation>
    <scope>NUCLEOTIDE SEQUENCE [LARGE SCALE GENOMIC DNA]</scope>
    <source>
        <strain evidence="8 9">DSM 25521</strain>
    </source>
</reference>
<evidence type="ECO:0000313" key="9">
    <source>
        <dbReference type="Proteomes" id="UP000241808"/>
    </source>
</evidence>
<dbReference type="EC" id="2.7.1.71" evidence="7"/>
<evidence type="ECO:0000256" key="3">
    <source>
        <dbReference type="ARBA" id="ARBA00022741"/>
    </source>
</evidence>
<dbReference type="GO" id="GO:0009423">
    <property type="term" value="P:chorismate biosynthetic process"/>
    <property type="evidence" value="ECO:0007669"/>
    <property type="project" value="UniProtKB-UniRule"/>
</dbReference>
<comment type="catalytic activity">
    <reaction evidence="7">
        <text>shikimate + ATP = 3-phosphoshikimate + ADP + H(+)</text>
        <dbReference type="Rhea" id="RHEA:13121"/>
        <dbReference type="ChEBI" id="CHEBI:15378"/>
        <dbReference type="ChEBI" id="CHEBI:30616"/>
        <dbReference type="ChEBI" id="CHEBI:36208"/>
        <dbReference type="ChEBI" id="CHEBI:145989"/>
        <dbReference type="ChEBI" id="CHEBI:456216"/>
        <dbReference type="EC" id="2.7.1.71"/>
    </reaction>
</comment>
<evidence type="ECO:0000256" key="1">
    <source>
        <dbReference type="ARBA" id="ARBA00022605"/>
    </source>
</evidence>
<comment type="caution">
    <text evidence="7">Lacks conserved residue(s) required for the propagation of feature annotation.</text>
</comment>
<sequence>MVGEVTSTAPAVIDVKRLRDALGARTIVLVGLMGAGKSTIGKRLAARLNLPFVDADTEIEKAADLTIPEIFARHGEAYFRAGEVRVVARILESGPQILATGGGAYMNPETRARIAERGISVWLKADLDVLMKRVRRRNDRPLLKSDDPEAVLRRLMDERYPVYAEASVTVMSREAAHDEIVDDVLRALTSHLLPSDERAQP</sequence>
<dbReference type="GO" id="GO:0000287">
    <property type="term" value="F:magnesium ion binding"/>
    <property type="evidence" value="ECO:0007669"/>
    <property type="project" value="UniProtKB-UniRule"/>
</dbReference>
<dbReference type="GO" id="GO:0008652">
    <property type="term" value="P:amino acid biosynthetic process"/>
    <property type="evidence" value="ECO:0007669"/>
    <property type="project" value="UniProtKB-KW"/>
</dbReference>
<proteinExistence type="inferred from homology"/>
<evidence type="ECO:0000256" key="6">
    <source>
        <dbReference type="ARBA" id="ARBA00023141"/>
    </source>
</evidence>
<dbReference type="InterPro" id="IPR031322">
    <property type="entry name" value="Shikimate/glucono_kinase"/>
</dbReference>
<dbReference type="UniPathway" id="UPA00053">
    <property type="reaction ID" value="UER00088"/>
</dbReference>
<dbReference type="AlphaFoldDB" id="A0A2T4YXZ9"/>
<keyword evidence="9" id="KW-1185">Reference proteome</keyword>
<organism evidence="8 9">
    <name type="scientific">Phreatobacter oligotrophus</name>
    <dbReference type="NCBI Taxonomy" id="1122261"/>
    <lineage>
        <taxon>Bacteria</taxon>
        <taxon>Pseudomonadati</taxon>
        <taxon>Pseudomonadota</taxon>
        <taxon>Alphaproteobacteria</taxon>
        <taxon>Hyphomicrobiales</taxon>
        <taxon>Phreatobacteraceae</taxon>
        <taxon>Phreatobacter</taxon>
    </lineage>
</organism>
<evidence type="ECO:0000256" key="7">
    <source>
        <dbReference type="HAMAP-Rule" id="MF_00109"/>
    </source>
</evidence>
<comment type="caution">
    <text evidence="8">The sequence shown here is derived from an EMBL/GenBank/DDBJ whole genome shotgun (WGS) entry which is preliminary data.</text>
</comment>
<feature type="binding site" evidence="7">
    <location>
        <begin position="34"/>
        <end position="39"/>
    </location>
    <ligand>
        <name>ATP</name>
        <dbReference type="ChEBI" id="CHEBI:30616"/>
    </ligand>
</feature>
<comment type="function">
    <text evidence="7">Catalyzes the specific phosphorylation of the 3-hydroxyl group of shikimic acid using ATP as a cosubstrate.</text>
</comment>
<keyword evidence="6 7" id="KW-0057">Aromatic amino acid biosynthesis</keyword>
<accession>A0A2T4YXZ9</accession>
<gene>
    <name evidence="7" type="primary">aroK</name>
    <name evidence="8" type="ORF">C8P69_11059</name>
</gene>